<dbReference type="AlphaFoldDB" id="A0AAV2JYF5"/>
<reference evidence="3 4" key="1">
    <citation type="submission" date="2024-04" db="EMBL/GenBank/DDBJ databases">
        <authorList>
            <person name="Waldvogel A.-M."/>
            <person name="Schoenle A."/>
        </authorList>
    </citation>
    <scope>NUCLEOTIDE SEQUENCE [LARGE SCALE GENOMIC DNA]</scope>
</reference>
<feature type="chain" id="PRO_5043819472" evidence="2">
    <location>
        <begin position="35"/>
        <end position="92"/>
    </location>
</feature>
<accession>A0AAV2JYF5</accession>
<feature type="compositionally biased region" description="Polar residues" evidence="1">
    <location>
        <begin position="54"/>
        <end position="68"/>
    </location>
</feature>
<feature type="signal peptide" evidence="2">
    <location>
        <begin position="1"/>
        <end position="34"/>
    </location>
</feature>
<name>A0AAV2JYF5_KNICA</name>
<sequence length="92" mass="10293">MAARAHREAQCHSSFAILQLFLLILGLFTRNSSALTSYTRQELLDMVYTSLRTYRSRPSTTHPRSLQKTRGYAPHLADPVENVNKDGGNGAD</sequence>
<keyword evidence="2" id="KW-0732">Signal</keyword>
<organism evidence="3 4">
    <name type="scientific">Knipowitschia caucasica</name>
    <name type="common">Caucasian dwarf goby</name>
    <name type="synonym">Pomatoschistus caucasicus</name>
    <dbReference type="NCBI Taxonomy" id="637954"/>
    <lineage>
        <taxon>Eukaryota</taxon>
        <taxon>Metazoa</taxon>
        <taxon>Chordata</taxon>
        <taxon>Craniata</taxon>
        <taxon>Vertebrata</taxon>
        <taxon>Euteleostomi</taxon>
        <taxon>Actinopterygii</taxon>
        <taxon>Neopterygii</taxon>
        <taxon>Teleostei</taxon>
        <taxon>Neoteleostei</taxon>
        <taxon>Acanthomorphata</taxon>
        <taxon>Gobiaria</taxon>
        <taxon>Gobiiformes</taxon>
        <taxon>Gobioidei</taxon>
        <taxon>Gobiidae</taxon>
        <taxon>Gobiinae</taxon>
        <taxon>Knipowitschia</taxon>
    </lineage>
</organism>
<evidence type="ECO:0000256" key="2">
    <source>
        <dbReference type="SAM" id="SignalP"/>
    </source>
</evidence>
<evidence type="ECO:0000313" key="3">
    <source>
        <dbReference type="EMBL" id="CAL1580542.1"/>
    </source>
</evidence>
<gene>
    <name evidence="3" type="ORF">KC01_LOCUS11370</name>
</gene>
<dbReference type="Proteomes" id="UP001497482">
    <property type="component" value="Chromosome 14"/>
</dbReference>
<protein>
    <submittedName>
        <fullName evidence="3">Uncharacterized protein</fullName>
    </submittedName>
</protein>
<feature type="region of interest" description="Disordered" evidence="1">
    <location>
        <begin position="54"/>
        <end position="92"/>
    </location>
</feature>
<evidence type="ECO:0000256" key="1">
    <source>
        <dbReference type="SAM" id="MobiDB-lite"/>
    </source>
</evidence>
<keyword evidence="4" id="KW-1185">Reference proteome</keyword>
<dbReference type="EMBL" id="OZ035836">
    <property type="protein sequence ID" value="CAL1580542.1"/>
    <property type="molecule type" value="Genomic_DNA"/>
</dbReference>
<evidence type="ECO:0000313" key="4">
    <source>
        <dbReference type="Proteomes" id="UP001497482"/>
    </source>
</evidence>
<proteinExistence type="predicted"/>